<keyword evidence="7" id="KW-0418">Kinase</keyword>
<feature type="compositionally biased region" description="Low complexity" evidence="5">
    <location>
        <begin position="770"/>
        <end position="783"/>
    </location>
</feature>
<dbReference type="PROSITE" id="PS50011">
    <property type="entry name" value="PROTEIN_KINASE_DOM"/>
    <property type="match status" value="1"/>
</dbReference>
<dbReference type="Gene3D" id="1.10.510.10">
    <property type="entry name" value="Transferase(Phosphotransferase) domain 1"/>
    <property type="match status" value="1"/>
</dbReference>
<feature type="domain" description="Protein kinase" evidence="6">
    <location>
        <begin position="107"/>
        <end position="427"/>
    </location>
</feature>
<evidence type="ECO:0000313" key="8">
    <source>
        <dbReference type="Proteomes" id="UP000037751"/>
    </source>
</evidence>
<dbReference type="Pfam" id="PF00069">
    <property type="entry name" value="Pkinase"/>
    <property type="match status" value="2"/>
</dbReference>
<accession>A0A0N0RSJ7</accession>
<dbReference type="GO" id="GO:0004674">
    <property type="term" value="F:protein serine/threonine kinase activity"/>
    <property type="evidence" value="ECO:0007669"/>
    <property type="project" value="UniProtKB-EC"/>
</dbReference>
<dbReference type="PROSITE" id="PS00108">
    <property type="entry name" value="PROTEIN_KINASE_ST"/>
    <property type="match status" value="1"/>
</dbReference>
<feature type="compositionally biased region" description="Low complexity" evidence="5">
    <location>
        <begin position="522"/>
        <end position="535"/>
    </location>
</feature>
<feature type="region of interest" description="Disordered" evidence="5">
    <location>
        <begin position="909"/>
        <end position="972"/>
    </location>
</feature>
<feature type="region of interest" description="Disordered" evidence="5">
    <location>
        <begin position="636"/>
        <end position="657"/>
    </location>
</feature>
<dbReference type="InterPro" id="IPR000719">
    <property type="entry name" value="Prot_kinase_dom"/>
</dbReference>
<name>A0A0N0RSJ7_9BASI</name>
<dbReference type="SUPFAM" id="SSF56112">
    <property type="entry name" value="Protein kinase-like (PK-like)"/>
    <property type="match status" value="1"/>
</dbReference>
<evidence type="ECO:0000256" key="1">
    <source>
        <dbReference type="ARBA" id="ARBA00022553"/>
    </source>
</evidence>
<dbReference type="Gene3D" id="3.30.200.20">
    <property type="entry name" value="Phosphorylase Kinase, domain 1"/>
    <property type="match status" value="1"/>
</dbReference>
<evidence type="ECO:0000256" key="4">
    <source>
        <dbReference type="ARBA" id="ARBA00048679"/>
    </source>
</evidence>
<dbReference type="InterPro" id="IPR050839">
    <property type="entry name" value="Rho-assoc_Ser/Thr_Kinase"/>
</dbReference>
<comment type="catalytic activity">
    <reaction evidence="4">
        <text>L-seryl-[protein] + ATP = O-phospho-L-seryl-[protein] + ADP + H(+)</text>
        <dbReference type="Rhea" id="RHEA:17989"/>
        <dbReference type="Rhea" id="RHEA-COMP:9863"/>
        <dbReference type="Rhea" id="RHEA-COMP:11604"/>
        <dbReference type="ChEBI" id="CHEBI:15378"/>
        <dbReference type="ChEBI" id="CHEBI:29999"/>
        <dbReference type="ChEBI" id="CHEBI:30616"/>
        <dbReference type="ChEBI" id="CHEBI:83421"/>
        <dbReference type="ChEBI" id="CHEBI:456216"/>
        <dbReference type="EC" id="2.7.11.1"/>
    </reaction>
</comment>
<dbReference type="InterPro" id="IPR011009">
    <property type="entry name" value="Kinase-like_dom_sf"/>
</dbReference>
<dbReference type="GO" id="GO:0031032">
    <property type="term" value="P:actomyosin structure organization"/>
    <property type="evidence" value="ECO:0007669"/>
    <property type="project" value="TreeGrafter"/>
</dbReference>
<feature type="compositionally biased region" description="Basic and acidic residues" evidence="5">
    <location>
        <begin position="1015"/>
        <end position="1025"/>
    </location>
</feature>
<feature type="compositionally biased region" description="Polar residues" evidence="5">
    <location>
        <begin position="740"/>
        <end position="756"/>
    </location>
</feature>
<dbReference type="VEuPathDB" id="FungiDB:Malapachy_2084"/>
<keyword evidence="1" id="KW-0597">Phosphoprotein</keyword>
<feature type="compositionally biased region" description="Basic and acidic residues" evidence="5">
    <location>
        <begin position="931"/>
        <end position="941"/>
    </location>
</feature>
<evidence type="ECO:0000256" key="2">
    <source>
        <dbReference type="ARBA" id="ARBA00038271"/>
    </source>
</evidence>
<dbReference type="OrthoDB" id="3359639at2759"/>
<keyword evidence="8" id="KW-1185">Reference proteome</keyword>
<feature type="region of interest" description="Disordered" evidence="5">
    <location>
        <begin position="995"/>
        <end position="1028"/>
    </location>
</feature>
<keyword evidence="7" id="KW-0808">Transferase</keyword>
<dbReference type="Proteomes" id="UP000037751">
    <property type="component" value="Unassembled WGS sequence"/>
</dbReference>
<dbReference type="RefSeq" id="XP_017993285.1">
    <property type="nucleotide sequence ID" value="XM_018136577.1"/>
</dbReference>
<dbReference type="STRING" id="77020.A0A0N0RSJ7"/>
<evidence type="ECO:0000313" key="7">
    <source>
        <dbReference type="EMBL" id="KOS15653.1"/>
    </source>
</evidence>
<comment type="catalytic activity">
    <reaction evidence="3">
        <text>L-threonyl-[protein] + ATP = O-phospho-L-threonyl-[protein] + ADP + H(+)</text>
        <dbReference type="Rhea" id="RHEA:46608"/>
        <dbReference type="Rhea" id="RHEA-COMP:11060"/>
        <dbReference type="Rhea" id="RHEA-COMP:11605"/>
        <dbReference type="ChEBI" id="CHEBI:15378"/>
        <dbReference type="ChEBI" id="CHEBI:30013"/>
        <dbReference type="ChEBI" id="CHEBI:30616"/>
        <dbReference type="ChEBI" id="CHEBI:61977"/>
        <dbReference type="ChEBI" id="CHEBI:456216"/>
        <dbReference type="EC" id="2.7.11.1"/>
    </reaction>
</comment>
<feature type="region of interest" description="Disordered" evidence="5">
    <location>
        <begin position="572"/>
        <end position="614"/>
    </location>
</feature>
<protein>
    <submittedName>
        <fullName evidence="7">Serine threonine-protein kinase mrck beta</fullName>
    </submittedName>
</protein>
<proteinExistence type="inferred from homology"/>
<feature type="compositionally biased region" description="Polar residues" evidence="5">
    <location>
        <begin position="644"/>
        <end position="657"/>
    </location>
</feature>
<evidence type="ECO:0000256" key="3">
    <source>
        <dbReference type="ARBA" id="ARBA00047899"/>
    </source>
</evidence>
<dbReference type="GO" id="GO:0005737">
    <property type="term" value="C:cytoplasm"/>
    <property type="evidence" value="ECO:0007669"/>
    <property type="project" value="TreeGrafter"/>
</dbReference>
<dbReference type="InterPro" id="IPR008271">
    <property type="entry name" value="Ser/Thr_kinase_AS"/>
</dbReference>
<dbReference type="GO" id="GO:0005856">
    <property type="term" value="C:cytoskeleton"/>
    <property type="evidence" value="ECO:0007669"/>
    <property type="project" value="TreeGrafter"/>
</dbReference>
<dbReference type="PANTHER" id="PTHR22988:SF71">
    <property type="entry name" value="CITRON RHO-INTERACTING KINASE"/>
    <property type="match status" value="1"/>
</dbReference>
<dbReference type="AlphaFoldDB" id="A0A0N0RSJ7"/>
<gene>
    <name evidence="7" type="ORF">Malapachy_2084</name>
</gene>
<dbReference type="EMBL" id="LGAV01000002">
    <property type="protein sequence ID" value="KOS15653.1"/>
    <property type="molecule type" value="Genomic_DNA"/>
</dbReference>
<evidence type="ECO:0000259" key="6">
    <source>
        <dbReference type="PROSITE" id="PS50011"/>
    </source>
</evidence>
<sequence>MGTDILEAWDVRHARVCAVLHTAEVMAAVAPLATYSARHEAMVRILLTQLRPDVREECLLGHELDCALALLWCTPHVLQNPLIDRARAFARARLEDVQQDMLHPNDFTSQTTLQHGATGTVEVVRCRMDRRLYVLKTILKGVARREAYRFSPVFESQILAHGHRTDEDASFTYTPQLHAAFQSARSVHLLMEYFPAGDLDALLQAAAQAGPGYPGKSDKGLLQEAWVVRYAIDMVAAIGWLHDLHFVHRDIKPSNFLLHRSGRLKLCDFATCAPFAAFDEGATTVRRVLAFYTQRPAGTCDYIAPEVLKCEEMRLQQVWPSPSGTSPSSVSLPEYAPDRRVAGGYGPAVDWWSLGVVLYEMTLGRLPFWAPRPADVYAHIANHEQHFAMSADACSDALRDLIGSLVCPESRRIGRDATADVQAHCVFSHVAWDRIESLPPPFVPEIAPGTGGGTDALVSVLHSPAPAGWDSVTMETPPSFSAIFPGPVDQFPGMEAWDDDEDDDEAAAAAMPTWASHSPTDSVPTSAEASPAPAAMLTPPSPLSYTACADIDTHFCAFSFFPAAHAFQPDTAVAEPVPPPPRPPSASAAATRPPPTASTPFSKPSTGGGAAAAAAAAPPITPAMLLSPDMLLWRRPPDDVPSSHMASTPFRPTSSTLAPVVTATAPPRSPYPFPAPPRPTHTPHSPAVARLRDTMGSDTRHSGGSTWKRNVSERQAWKEMMDAVEHTARQAEGPAPPQRAATSRLSSTPVLPTSAYQPAAPTSLRRVPESSDTSTASSMSSPDSARHLVAEDPTAEESPARSPYLRRVVSSMDMARAYGSAAVVGADEHAPGGGELRHRRSTRQLLLDAQVTSTPTRAARSLSLVPPPSHDASPPRGHTLRTLRGSASVRDFRQEYLRRETEQYVLPTLGEAQPLASPTSSSSSTRLPSMDSHKTLSEYRRTHSQALSESDDTFGKRTSLSHKPMPSARRMQSSLGLSGLYRHGRPSAVMASVPEGTASKPMSWTSAQSSAGRDALARMRREQQHIEQSVTDLEQELDALRTRVDRLPL</sequence>
<dbReference type="PANTHER" id="PTHR22988">
    <property type="entry name" value="MYOTONIC DYSTROPHY S/T KINASE-RELATED"/>
    <property type="match status" value="1"/>
</dbReference>
<feature type="region of interest" description="Disordered" evidence="5">
    <location>
        <begin position="725"/>
        <end position="802"/>
    </location>
</feature>
<dbReference type="GeneID" id="28728452"/>
<feature type="compositionally biased region" description="Polar residues" evidence="5">
    <location>
        <begin position="1000"/>
        <end position="1011"/>
    </location>
</feature>
<comment type="similarity">
    <text evidence="2">Belongs to the protein kinase superfamily. STE Ser/Thr protein kinase family. COT1 subfamily.</text>
</comment>
<feature type="region of interest" description="Disordered" evidence="5">
    <location>
        <begin position="498"/>
        <end position="539"/>
    </location>
</feature>
<feature type="region of interest" description="Disordered" evidence="5">
    <location>
        <begin position="853"/>
        <end position="881"/>
    </location>
</feature>
<dbReference type="GO" id="GO:0005524">
    <property type="term" value="F:ATP binding"/>
    <property type="evidence" value="ECO:0007669"/>
    <property type="project" value="InterPro"/>
</dbReference>
<organism evidence="7 8">
    <name type="scientific">Malassezia pachydermatis</name>
    <dbReference type="NCBI Taxonomy" id="77020"/>
    <lineage>
        <taxon>Eukaryota</taxon>
        <taxon>Fungi</taxon>
        <taxon>Dikarya</taxon>
        <taxon>Basidiomycota</taxon>
        <taxon>Ustilaginomycotina</taxon>
        <taxon>Malasseziomycetes</taxon>
        <taxon>Malasseziales</taxon>
        <taxon>Malasseziaceae</taxon>
        <taxon>Malassezia</taxon>
    </lineage>
</organism>
<reference evidence="7 8" key="1">
    <citation type="submission" date="2015-07" db="EMBL/GenBank/DDBJ databases">
        <title>Draft Genome Sequence of Malassezia furfur CBS1878 and Malassezia pachydermatis CBS1879.</title>
        <authorList>
            <person name="Triana S."/>
            <person name="Ohm R."/>
            <person name="Gonzalez A."/>
            <person name="DeCock H."/>
            <person name="Restrepo S."/>
            <person name="Celis A."/>
        </authorList>
    </citation>
    <scope>NUCLEOTIDE SEQUENCE [LARGE SCALE GENOMIC DNA]</scope>
    <source>
        <strain evidence="7 8">CBS 1879</strain>
    </source>
</reference>
<feature type="compositionally biased region" description="Low complexity" evidence="5">
    <location>
        <begin position="917"/>
        <end position="930"/>
    </location>
</feature>
<comment type="caution">
    <text evidence="7">The sequence shown here is derived from an EMBL/GenBank/DDBJ whole genome shotgun (WGS) entry which is preliminary data.</text>
</comment>
<evidence type="ECO:0000256" key="5">
    <source>
        <dbReference type="SAM" id="MobiDB-lite"/>
    </source>
</evidence>
<dbReference type="SMART" id="SM00220">
    <property type="entry name" value="S_TKc"/>
    <property type="match status" value="1"/>
</dbReference>